<feature type="compositionally biased region" description="Basic and acidic residues" evidence="1">
    <location>
        <begin position="426"/>
        <end position="443"/>
    </location>
</feature>
<feature type="compositionally biased region" description="Polar residues" evidence="1">
    <location>
        <begin position="198"/>
        <end position="207"/>
    </location>
</feature>
<dbReference type="eggNOG" id="ENOG502RIWC">
    <property type="taxonomic scope" value="Eukaryota"/>
</dbReference>
<feature type="region of interest" description="Disordered" evidence="1">
    <location>
        <begin position="172"/>
        <end position="215"/>
    </location>
</feature>
<reference evidence="4" key="1">
    <citation type="submission" date="2010-07" db="EMBL/GenBank/DDBJ databases">
        <title>The genome sequence of Gaeumannomyces graminis var. tritici strain R3-111a-1.</title>
        <authorList>
            <consortium name="The Broad Institute Genome Sequencing Platform"/>
            <person name="Ma L.-J."/>
            <person name="Dead R."/>
            <person name="Young S."/>
            <person name="Zeng Q."/>
            <person name="Koehrsen M."/>
            <person name="Alvarado L."/>
            <person name="Berlin A."/>
            <person name="Chapman S.B."/>
            <person name="Chen Z."/>
            <person name="Freedman E."/>
            <person name="Gellesch M."/>
            <person name="Goldberg J."/>
            <person name="Griggs A."/>
            <person name="Gujja S."/>
            <person name="Heilman E.R."/>
            <person name="Heiman D."/>
            <person name="Hepburn T."/>
            <person name="Howarth C."/>
            <person name="Jen D."/>
            <person name="Larson L."/>
            <person name="Mehta T."/>
            <person name="Neiman D."/>
            <person name="Pearson M."/>
            <person name="Roberts A."/>
            <person name="Saif S."/>
            <person name="Shea T."/>
            <person name="Shenoy N."/>
            <person name="Sisk P."/>
            <person name="Stolte C."/>
            <person name="Sykes S."/>
            <person name="Walk T."/>
            <person name="White J."/>
            <person name="Yandava C."/>
            <person name="Haas B."/>
            <person name="Nusbaum C."/>
            <person name="Birren B."/>
        </authorList>
    </citation>
    <scope>NUCLEOTIDE SEQUENCE [LARGE SCALE GENOMIC DNA]</scope>
    <source>
        <strain evidence="4">R3-111a-1</strain>
    </source>
</reference>
<organism evidence="2">
    <name type="scientific">Gaeumannomyces tritici (strain R3-111a-1)</name>
    <name type="common">Wheat and barley take-all root rot fungus</name>
    <name type="synonym">Gaeumannomyces graminis var. tritici</name>
    <dbReference type="NCBI Taxonomy" id="644352"/>
    <lineage>
        <taxon>Eukaryota</taxon>
        <taxon>Fungi</taxon>
        <taxon>Dikarya</taxon>
        <taxon>Ascomycota</taxon>
        <taxon>Pezizomycotina</taxon>
        <taxon>Sordariomycetes</taxon>
        <taxon>Sordariomycetidae</taxon>
        <taxon>Magnaporthales</taxon>
        <taxon>Magnaporthaceae</taxon>
        <taxon>Gaeumannomyces</taxon>
    </lineage>
</organism>
<accession>J3NY59</accession>
<proteinExistence type="predicted"/>
<feature type="region of interest" description="Disordered" evidence="1">
    <location>
        <begin position="302"/>
        <end position="360"/>
    </location>
</feature>
<dbReference type="HOGENOM" id="CLU_384499_0_0_1"/>
<sequence>MNWTEGVLARHVPGGRGKQLLRRQRQHFAKARTGALNSTRRTSSSPRSPNPGSRPAPALHATHSPEPPEDRLADLAHGRPGGGDRSIADKKRKLLLKDDWTGVKIQKPLHHPSTSHRATPRLPPWPPHKDGALPRAGHVLERRYNARMKSGRNRHESSPALGDIRIRIGSQEARFGESSSMGRRASHREPSGTKQDDLTSSPYFQSSRRGRRSQYVLESMRNTEQMSYPRKTAGGKTGKACRKQLLVIISGRNPASSAPNSPARPFPAPRPCITWMAGSNLSRPVISPGVSALCDAIPSVRETGLGRQGPSSHGSASDGSDIQGERHLGEYEDSSTGSAEQDVADQAPRRVPKIPPESMPNFSLPAHFLLSTSPTPSSDMQNDVCPRAESKETWPDVELPELHEKQQASQPFASNMLHTNSQLRGPVREGAKVRDKGEEHEAWMKSIVSDSSSEGVYQQALLEAKSDASRALQQRAQIQPARKRTPDAAIRGLPTKRISTTYAAAREKAAAGSPASSSGASDIHSFVTTLLPSGFDEDCESDDSMQGNASKSGGAPAEYHAPGPTYPQTRDMDSVAAEPSRSGLFEDGEAPSPTYPAVPDIDSVTAEPSLTTGTTISTPADEPKMPFKFAAPKPFVRKHATHKPGYLSSGPALPLLSNQRQGRQRGARGRGAARKRSGQTVIRQLPNYYADPIEESGDEETNAAKSPKSPPLFGALETE</sequence>
<feature type="compositionally biased region" description="Basic residues" evidence="1">
    <location>
        <begin position="19"/>
        <end position="30"/>
    </location>
</feature>
<feature type="compositionally biased region" description="Basic and acidic residues" evidence="1">
    <location>
        <begin position="187"/>
        <end position="197"/>
    </location>
</feature>
<feature type="region of interest" description="Disordered" evidence="1">
    <location>
        <begin position="106"/>
        <end position="129"/>
    </location>
</feature>
<name>J3NY59_GAET3</name>
<reference evidence="3" key="5">
    <citation type="submission" date="2018-04" db="UniProtKB">
        <authorList>
            <consortium name="EnsemblFungi"/>
        </authorList>
    </citation>
    <scope>IDENTIFICATION</scope>
    <source>
        <strain evidence="3">R3-111a-1</strain>
    </source>
</reference>
<dbReference type="Proteomes" id="UP000006039">
    <property type="component" value="Unassembled WGS sequence"/>
</dbReference>
<evidence type="ECO:0000313" key="3">
    <source>
        <dbReference type="EnsemblFungi" id="EJT76292"/>
    </source>
</evidence>
<gene>
    <name evidence="3" type="primary">20346671</name>
    <name evidence="2" type="ORF">GGTG_06213</name>
</gene>
<dbReference type="OrthoDB" id="5426563at2759"/>
<feature type="compositionally biased region" description="Low complexity" evidence="1">
    <location>
        <begin position="37"/>
        <end position="47"/>
    </location>
</feature>
<dbReference type="GeneID" id="20346671"/>
<feature type="compositionally biased region" description="Acidic residues" evidence="1">
    <location>
        <begin position="692"/>
        <end position="701"/>
    </location>
</feature>
<feature type="compositionally biased region" description="Low complexity" evidence="1">
    <location>
        <begin position="510"/>
        <end position="521"/>
    </location>
</feature>
<evidence type="ECO:0000313" key="2">
    <source>
        <dbReference type="EMBL" id="EJT76292.1"/>
    </source>
</evidence>
<dbReference type="EMBL" id="GL385397">
    <property type="protein sequence ID" value="EJT76292.1"/>
    <property type="molecule type" value="Genomic_DNA"/>
</dbReference>
<dbReference type="AlphaFoldDB" id="J3NY59"/>
<feature type="compositionally biased region" description="Polar residues" evidence="1">
    <location>
        <begin position="606"/>
        <end position="618"/>
    </location>
</feature>
<feature type="compositionally biased region" description="Basic residues" evidence="1">
    <location>
        <begin position="662"/>
        <end position="677"/>
    </location>
</feature>
<feature type="compositionally biased region" description="Polar residues" evidence="1">
    <location>
        <begin position="309"/>
        <end position="320"/>
    </location>
</feature>
<dbReference type="EnsemblFungi" id="EJT76292">
    <property type="protein sequence ID" value="EJT76292"/>
    <property type="gene ID" value="GGTG_06213"/>
</dbReference>
<protein>
    <submittedName>
        <fullName evidence="2 3">Uncharacterized protein</fullName>
    </submittedName>
</protein>
<reference evidence="2" key="2">
    <citation type="submission" date="2010-07" db="EMBL/GenBank/DDBJ databases">
        <authorList>
            <consortium name="The Broad Institute Genome Sequencing Platform"/>
            <consortium name="Broad Institute Genome Sequencing Center for Infectious Disease"/>
            <person name="Ma L.-J."/>
            <person name="Dead R."/>
            <person name="Young S."/>
            <person name="Zeng Q."/>
            <person name="Koehrsen M."/>
            <person name="Alvarado L."/>
            <person name="Berlin A."/>
            <person name="Chapman S.B."/>
            <person name="Chen Z."/>
            <person name="Freedman E."/>
            <person name="Gellesch M."/>
            <person name="Goldberg J."/>
            <person name="Griggs A."/>
            <person name="Gujja S."/>
            <person name="Heilman E.R."/>
            <person name="Heiman D."/>
            <person name="Hepburn T."/>
            <person name="Howarth C."/>
            <person name="Jen D."/>
            <person name="Larson L."/>
            <person name="Mehta T."/>
            <person name="Neiman D."/>
            <person name="Pearson M."/>
            <person name="Roberts A."/>
            <person name="Saif S."/>
            <person name="Shea T."/>
            <person name="Shenoy N."/>
            <person name="Sisk P."/>
            <person name="Stolte C."/>
            <person name="Sykes S."/>
            <person name="Walk T."/>
            <person name="White J."/>
            <person name="Yandava C."/>
            <person name="Haas B."/>
            <person name="Nusbaum C."/>
            <person name="Birren B."/>
        </authorList>
    </citation>
    <scope>NUCLEOTIDE SEQUENCE</scope>
    <source>
        <strain evidence="2">R3-111a-1</strain>
    </source>
</reference>
<keyword evidence="4" id="KW-1185">Reference proteome</keyword>
<evidence type="ECO:0000313" key="4">
    <source>
        <dbReference type="Proteomes" id="UP000006039"/>
    </source>
</evidence>
<feature type="region of interest" description="Disordered" evidence="1">
    <location>
        <begin position="410"/>
        <end position="719"/>
    </location>
</feature>
<feature type="non-terminal residue" evidence="2">
    <location>
        <position position="1"/>
    </location>
</feature>
<feature type="compositionally biased region" description="Basic and acidic residues" evidence="1">
    <location>
        <begin position="66"/>
        <end position="77"/>
    </location>
</feature>
<reference evidence="2" key="3">
    <citation type="submission" date="2010-09" db="EMBL/GenBank/DDBJ databases">
        <title>Annotation of Gaeumannomyces graminis var. tritici R3-111a-1.</title>
        <authorList>
            <consortium name="The Broad Institute Genome Sequencing Platform"/>
            <person name="Ma L.-J."/>
            <person name="Dead R."/>
            <person name="Young S.K."/>
            <person name="Zeng Q."/>
            <person name="Gargeya S."/>
            <person name="Fitzgerald M."/>
            <person name="Haas B."/>
            <person name="Abouelleil A."/>
            <person name="Alvarado L."/>
            <person name="Arachchi H.M."/>
            <person name="Berlin A."/>
            <person name="Brown A."/>
            <person name="Chapman S.B."/>
            <person name="Chen Z."/>
            <person name="Dunbar C."/>
            <person name="Freedman E."/>
            <person name="Gearin G."/>
            <person name="Gellesch M."/>
            <person name="Goldberg J."/>
            <person name="Griggs A."/>
            <person name="Gujja S."/>
            <person name="Heiman D."/>
            <person name="Howarth C."/>
            <person name="Larson L."/>
            <person name="Lui A."/>
            <person name="MacDonald P.J.P."/>
            <person name="Mehta T."/>
            <person name="Montmayeur A."/>
            <person name="Murphy C."/>
            <person name="Neiman D."/>
            <person name="Pearson M."/>
            <person name="Priest M."/>
            <person name="Roberts A."/>
            <person name="Saif S."/>
            <person name="Shea T."/>
            <person name="Shenoy N."/>
            <person name="Sisk P."/>
            <person name="Stolte C."/>
            <person name="Sykes S."/>
            <person name="Yandava C."/>
            <person name="Wortman J."/>
            <person name="Nusbaum C."/>
            <person name="Birren B."/>
        </authorList>
    </citation>
    <scope>NUCLEOTIDE SEQUENCE</scope>
    <source>
        <strain evidence="2">R3-111a-1</strain>
    </source>
</reference>
<reference evidence="3" key="4">
    <citation type="journal article" date="2015" name="G3 (Bethesda)">
        <title>Genome sequences of three phytopathogenic species of the Magnaporthaceae family of fungi.</title>
        <authorList>
            <person name="Okagaki L.H."/>
            <person name="Nunes C.C."/>
            <person name="Sailsbery J."/>
            <person name="Clay B."/>
            <person name="Brown D."/>
            <person name="John T."/>
            <person name="Oh Y."/>
            <person name="Young N."/>
            <person name="Fitzgerald M."/>
            <person name="Haas B.J."/>
            <person name="Zeng Q."/>
            <person name="Young S."/>
            <person name="Adiconis X."/>
            <person name="Fan L."/>
            <person name="Levin J.Z."/>
            <person name="Mitchell T.K."/>
            <person name="Okubara P.A."/>
            <person name="Farman M.L."/>
            <person name="Kohn L.M."/>
            <person name="Birren B."/>
            <person name="Ma L.-J."/>
            <person name="Dean R.A."/>
        </authorList>
    </citation>
    <scope>NUCLEOTIDE SEQUENCE</scope>
    <source>
        <strain evidence="3">R3-111a-1</strain>
    </source>
</reference>
<dbReference type="RefSeq" id="XP_009222292.1">
    <property type="nucleotide sequence ID" value="XM_009224028.1"/>
</dbReference>
<dbReference type="VEuPathDB" id="FungiDB:GGTG_06213"/>
<evidence type="ECO:0000256" key="1">
    <source>
        <dbReference type="SAM" id="MobiDB-lite"/>
    </source>
</evidence>
<feature type="compositionally biased region" description="Polar residues" evidence="1">
    <location>
        <begin position="410"/>
        <end position="423"/>
    </location>
</feature>
<feature type="region of interest" description="Disordered" evidence="1">
    <location>
        <begin position="1"/>
        <end position="90"/>
    </location>
</feature>